<dbReference type="GO" id="GO:0003677">
    <property type="term" value="F:DNA binding"/>
    <property type="evidence" value="ECO:0007669"/>
    <property type="project" value="UniProtKB-KW"/>
</dbReference>
<keyword evidence="4" id="KW-1048">Host nucleus</keyword>
<keyword evidence="21" id="KW-1185">Reference proteome</keyword>
<evidence type="ECO:0000313" key="20">
    <source>
        <dbReference type="EMBL" id="AXH76024.1"/>
    </source>
</evidence>
<evidence type="ECO:0000256" key="17">
    <source>
        <dbReference type="ARBA" id="ARBA00023268"/>
    </source>
</evidence>
<dbReference type="GO" id="GO:0003723">
    <property type="term" value="F:RNA binding"/>
    <property type="evidence" value="ECO:0007669"/>
    <property type="project" value="InterPro"/>
</dbReference>
<dbReference type="InterPro" id="IPR000605">
    <property type="entry name" value="Helicase_SF3_ssDNA/RNA_vir"/>
</dbReference>
<comment type="cofactor">
    <cofactor evidence="2">
        <name>Mg(2+)</name>
        <dbReference type="ChEBI" id="CHEBI:18420"/>
    </cofactor>
</comment>
<evidence type="ECO:0000256" key="6">
    <source>
        <dbReference type="ARBA" id="ARBA00022695"/>
    </source>
</evidence>
<evidence type="ECO:0000256" key="9">
    <source>
        <dbReference type="ARBA" id="ARBA00022723"/>
    </source>
</evidence>
<evidence type="ECO:0000259" key="19">
    <source>
        <dbReference type="PROSITE" id="PS52020"/>
    </source>
</evidence>
<dbReference type="GO" id="GO:0004519">
    <property type="term" value="F:endonuclease activity"/>
    <property type="evidence" value="ECO:0007669"/>
    <property type="project" value="UniProtKB-KW"/>
</dbReference>
<accession>A0A345MXC4</accession>
<dbReference type="EMBL" id="MH617295">
    <property type="protein sequence ID" value="AXH76024.1"/>
    <property type="molecule type" value="Genomic_DNA"/>
</dbReference>
<evidence type="ECO:0000256" key="2">
    <source>
        <dbReference type="ARBA" id="ARBA00001946"/>
    </source>
</evidence>
<dbReference type="GO" id="GO:0046872">
    <property type="term" value="F:metal ion binding"/>
    <property type="evidence" value="ECO:0007669"/>
    <property type="project" value="UniProtKB-KW"/>
</dbReference>
<evidence type="ECO:0000256" key="8">
    <source>
        <dbReference type="ARBA" id="ARBA00022722"/>
    </source>
</evidence>
<organism evidence="20 21">
    <name type="scientific">Circoviridae sp</name>
    <dbReference type="NCBI Taxonomy" id="1954248"/>
    <lineage>
        <taxon>Viruses</taxon>
        <taxon>Monodnaviria</taxon>
        <taxon>Shotokuvirae</taxon>
        <taxon>Cressdnaviricota</taxon>
        <taxon>Arfiviricetes</taxon>
        <taxon>Rohanvirales</taxon>
        <taxon>Nenyaviridae</taxon>
        <taxon>Galvornvirus</taxon>
        <taxon>Galvornvirus isengard</taxon>
    </lineage>
</organism>
<evidence type="ECO:0000256" key="18">
    <source>
        <dbReference type="ARBA" id="ARBA00049360"/>
    </source>
</evidence>
<comment type="subcellular location">
    <subcellularLocation>
        <location evidence="3">Host nucleus</location>
    </subcellularLocation>
</comment>
<evidence type="ECO:0000256" key="11">
    <source>
        <dbReference type="ARBA" id="ARBA00022759"/>
    </source>
</evidence>
<evidence type="ECO:0000256" key="3">
    <source>
        <dbReference type="ARBA" id="ARBA00004147"/>
    </source>
</evidence>
<comment type="catalytic activity">
    <reaction evidence="18">
        <text>ATP + H2O = ADP + phosphate + H(+)</text>
        <dbReference type="Rhea" id="RHEA:13065"/>
        <dbReference type="ChEBI" id="CHEBI:15377"/>
        <dbReference type="ChEBI" id="CHEBI:15378"/>
        <dbReference type="ChEBI" id="CHEBI:30616"/>
        <dbReference type="ChEBI" id="CHEBI:43474"/>
        <dbReference type="ChEBI" id="CHEBI:456216"/>
    </reaction>
</comment>
<evidence type="ECO:0000256" key="7">
    <source>
        <dbReference type="ARBA" id="ARBA00022705"/>
    </source>
</evidence>
<keyword evidence="15" id="KW-0190">Covalent protein-DNA linkage</keyword>
<evidence type="ECO:0000256" key="14">
    <source>
        <dbReference type="ARBA" id="ARBA00022840"/>
    </source>
</evidence>
<dbReference type="InterPro" id="IPR049912">
    <property type="entry name" value="CRESS_DNA_REP"/>
</dbReference>
<keyword evidence="8" id="KW-0540">Nuclease</keyword>
<dbReference type="Pfam" id="PF00910">
    <property type="entry name" value="RNA_helicase"/>
    <property type="match status" value="1"/>
</dbReference>
<keyword evidence="10" id="KW-0547">Nucleotide-binding</keyword>
<keyword evidence="5" id="KW-0808">Transferase</keyword>
<evidence type="ECO:0000256" key="1">
    <source>
        <dbReference type="ARBA" id="ARBA00001936"/>
    </source>
</evidence>
<dbReference type="Pfam" id="PF02407">
    <property type="entry name" value="Viral_Rep"/>
    <property type="match status" value="1"/>
</dbReference>
<dbReference type="Gene3D" id="3.40.1310.20">
    <property type="match status" value="1"/>
</dbReference>
<dbReference type="GO" id="GO:0016779">
    <property type="term" value="F:nucleotidyltransferase activity"/>
    <property type="evidence" value="ECO:0007669"/>
    <property type="project" value="UniProtKB-KW"/>
</dbReference>
<evidence type="ECO:0000256" key="5">
    <source>
        <dbReference type="ARBA" id="ARBA00022679"/>
    </source>
</evidence>
<comment type="cofactor">
    <cofactor evidence="1">
        <name>Mn(2+)</name>
        <dbReference type="ChEBI" id="CHEBI:29035"/>
    </cofactor>
</comment>
<dbReference type="GO" id="GO:0005524">
    <property type="term" value="F:ATP binding"/>
    <property type="evidence" value="ECO:0007669"/>
    <property type="project" value="UniProtKB-KW"/>
</dbReference>
<evidence type="ECO:0000256" key="4">
    <source>
        <dbReference type="ARBA" id="ARBA00022562"/>
    </source>
</evidence>
<dbReference type="PROSITE" id="PS52020">
    <property type="entry name" value="CRESS_DNA_REP"/>
    <property type="match status" value="1"/>
</dbReference>
<keyword evidence="13 20" id="KW-0347">Helicase</keyword>
<reference evidence="20 21" key="1">
    <citation type="submission" date="2018-07" db="EMBL/GenBank/DDBJ databases">
        <title>Uncovering a Universe of Circular DNA Viruses in Animal Metagenomes.</title>
        <authorList>
            <person name="Tisza M."/>
            <person name="Buck C."/>
            <person name="Pastrana D."/>
            <person name="Welch N."/>
            <person name="Peretti A."/>
        </authorList>
    </citation>
    <scope>NUCLEOTIDE SEQUENCE [LARGE SCALE GENOMIC DNA]</scope>
    <source>
        <strain evidence="20">Ctbe120</strain>
    </source>
</reference>
<protein>
    <submittedName>
        <fullName evidence="20">Helicase</fullName>
    </submittedName>
</protein>
<name>A0A345MXC4_9VIRU</name>
<dbReference type="GO" id="GO:0016787">
    <property type="term" value="F:hydrolase activity"/>
    <property type="evidence" value="ECO:0007669"/>
    <property type="project" value="UniProtKB-KW"/>
</dbReference>
<dbReference type="GO" id="GO:0006260">
    <property type="term" value="P:DNA replication"/>
    <property type="evidence" value="ECO:0007669"/>
    <property type="project" value="UniProtKB-KW"/>
</dbReference>
<evidence type="ECO:0000256" key="10">
    <source>
        <dbReference type="ARBA" id="ARBA00022741"/>
    </source>
</evidence>
<dbReference type="GO" id="GO:0042025">
    <property type="term" value="C:host cell nucleus"/>
    <property type="evidence" value="ECO:0007669"/>
    <property type="project" value="UniProtKB-SubCell"/>
</dbReference>
<feature type="domain" description="CRESS-DNA virus Rep endonuclease" evidence="19">
    <location>
        <begin position="4"/>
        <end position="95"/>
    </location>
</feature>
<dbReference type="Proteomes" id="UP000269479">
    <property type="component" value="Segment"/>
</dbReference>
<keyword evidence="6" id="KW-0548">Nucleotidyltransferase</keyword>
<keyword evidence="17" id="KW-0511">Multifunctional enzyme</keyword>
<sequence>MTKDRGQRDYCFTDYSLDEDFLQKLDYKYLCYGKEICPTTGRPHLQAYIYFKNAKTFSAVKKILPTQNFRSCNGTTEDNVKYCSKEGIFKEFGERPSQGARNDIRQIIDKIQTGSYNMRDVVAEATSYQSVRMAEVRLKYFEPPRNWKPEIHWYYGSSGTGKTRDAYNECTDPYVCLEDIKWWEGYDAHEEVIIDDYRRDFCKFKALIKLLDCYEFRVECKGGSRQLRAKKIIITTPKSPVDTWEGRTEEDLYQLTRRIDIIRYYRTDDDGNSGYCEGIDFNNRPIPKLLSYPTL</sequence>
<evidence type="ECO:0000256" key="13">
    <source>
        <dbReference type="ARBA" id="ARBA00022806"/>
    </source>
</evidence>
<keyword evidence="16" id="KW-0238">DNA-binding</keyword>
<keyword evidence="7" id="KW-0235">DNA replication</keyword>
<keyword evidence="9" id="KW-0479">Metal-binding</keyword>
<evidence type="ECO:0000256" key="12">
    <source>
        <dbReference type="ARBA" id="ARBA00022801"/>
    </source>
</evidence>
<evidence type="ECO:0000256" key="16">
    <source>
        <dbReference type="ARBA" id="ARBA00023125"/>
    </source>
</evidence>
<keyword evidence="14" id="KW-0067">ATP-binding</keyword>
<proteinExistence type="predicted"/>
<keyword evidence="12" id="KW-0378">Hydrolase</keyword>
<evidence type="ECO:0000313" key="21">
    <source>
        <dbReference type="Proteomes" id="UP000269479"/>
    </source>
</evidence>
<dbReference type="GO" id="GO:0003724">
    <property type="term" value="F:RNA helicase activity"/>
    <property type="evidence" value="ECO:0007669"/>
    <property type="project" value="InterPro"/>
</dbReference>
<keyword evidence="11" id="KW-0255">Endonuclease</keyword>
<evidence type="ECO:0000256" key="15">
    <source>
        <dbReference type="ARBA" id="ARBA00023124"/>
    </source>
</evidence>